<dbReference type="InterPro" id="IPR037482">
    <property type="entry name" value="ST1585_MBL-fold"/>
</dbReference>
<evidence type="ECO:0000259" key="1">
    <source>
        <dbReference type="SMART" id="SM00849"/>
    </source>
</evidence>
<accession>A0ABQ2EA09</accession>
<dbReference type="CDD" id="cd07726">
    <property type="entry name" value="ST1585-like_MBL-fold"/>
    <property type="match status" value="1"/>
</dbReference>
<dbReference type="InterPro" id="IPR036866">
    <property type="entry name" value="RibonucZ/Hydroxyglut_hydro"/>
</dbReference>
<dbReference type="PANTHER" id="PTHR42951:SF22">
    <property type="entry name" value="METALLO BETA-LACTAMASE SUPERFAMILY LIPOPROTEIN"/>
    <property type="match status" value="1"/>
</dbReference>
<dbReference type="Pfam" id="PF00753">
    <property type="entry name" value="Lactamase_B"/>
    <property type="match status" value="1"/>
</dbReference>
<protein>
    <submittedName>
        <fullName evidence="2">MBL fold metallo-hydrolase</fullName>
    </submittedName>
</protein>
<evidence type="ECO:0000313" key="3">
    <source>
        <dbReference type="Proteomes" id="UP000599009"/>
    </source>
</evidence>
<feature type="domain" description="Metallo-beta-lactamase" evidence="1">
    <location>
        <begin position="18"/>
        <end position="223"/>
    </location>
</feature>
<evidence type="ECO:0000313" key="2">
    <source>
        <dbReference type="EMBL" id="GGJ98303.1"/>
    </source>
</evidence>
<dbReference type="InterPro" id="IPR001279">
    <property type="entry name" value="Metallo-B-lactamas"/>
</dbReference>
<dbReference type="RefSeq" id="WP_132985658.1">
    <property type="nucleotide sequence ID" value="NZ_BMME01000001.1"/>
</dbReference>
<comment type="caution">
    <text evidence="2">The sequence shown here is derived from an EMBL/GenBank/DDBJ whole genome shotgun (WGS) entry which is preliminary data.</text>
</comment>
<dbReference type="SUPFAM" id="SSF56281">
    <property type="entry name" value="Metallo-hydrolase/oxidoreductase"/>
    <property type="match status" value="1"/>
</dbReference>
<dbReference type="InterPro" id="IPR050855">
    <property type="entry name" value="NDM-1-like"/>
</dbReference>
<dbReference type="Proteomes" id="UP000599009">
    <property type="component" value="Unassembled WGS sequence"/>
</dbReference>
<sequence length="318" mass="34424">MSGGITVVDTGFGDRPAFCAAYLLVESGRAAFIDCGTLHSVPNMLAALDAAGLPRKAVDYVIASHVHLDHAGGAGALLRELPAAQLVVHPRGAPHLVDPEKLIASARQVYGDALFEQAYGGLVPAPVERVIEAADGQVLDLGGRPLLLAHTPGHALHHLSVWDERSRAWFTGDVFGISYREFDVGGRPFAIPTTSPVQFDPVQMKDSIRRLLAVQPDTCYVTHFGGIRGDVQRVGLRLIEQVDAMVALAQFLADAPDRHEALKQALTKLYVDRARIHGVAEPERRVPELLAMDIELNAQGLAVWLERERKKAREAEAG</sequence>
<organism evidence="2 3">
    <name type="scientific">Luteimonas terricola</name>
    <dbReference type="NCBI Taxonomy" id="645597"/>
    <lineage>
        <taxon>Bacteria</taxon>
        <taxon>Pseudomonadati</taxon>
        <taxon>Pseudomonadota</taxon>
        <taxon>Gammaproteobacteria</taxon>
        <taxon>Lysobacterales</taxon>
        <taxon>Lysobacteraceae</taxon>
        <taxon>Luteimonas</taxon>
    </lineage>
</organism>
<keyword evidence="3" id="KW-1185">Reference proteome</keyword>
<dbReference type="PANTHER" id="PTHR42951">
    <property type="entry name" value="METALLO-BETA-LACTAMASE DOMAIN-CONTAINING"/>
    <property type="match status" value="1"/>
</dbReference>
<name>A0ABQ2EA09_9GAMM</name>
<dbReference type="SMART" id="SM00849">
    <property type="entry name" value="Lactamase_B"/>
    <property type="match status" value="1"/>
</dbReference>
<dbReference type="Gene3D" id="3.60.15.10">
    <property type="entry name" value="Ribonuclease Z/Hydroxyacylglutathione hydrolase-like"/>
    <property type="match status" value="1"/>
</dbReference>
<gene>
    <name evidence="2" type="ORF">GCM10011394_04100</name>
</gene>
<dbReference type="EMBL" id="BMME01000001">
    <property type="protein sequence ID" value="GGJ98303.1"/>
    <property type="molecule type" value="Genomic_DNA"/>
</dbReference>
<reference evidence="3" key="1">
    <citation type="journal article" date="2019" name="Int. J. Syst. Evol. Microbiol.">
        <title>The Global Catalogue of Microorganisms (GCM) 10K type strain sequencing project: providing services to taxonomists for standard genome sequencing and annotation.</title>
        <authorList>
            <consortium name="The Broad Institute Genomics Platform"/>
            <consortium name="The Broad Institute Genome Sequencing Center for Infectious Disease"/>
            <person name="Wu L."/>
            <person name="Ma J."/>
        </authorList>
    </citation>
    <scope>NUCLEOTIDE SEQUENCE [LARGE SCALE GENOMIC DNA]</scope>
    <source>
        <strain evidence="3">CGMCC 1.8985</strain>
    </source>
</reference>
<proteinExistence type="predicted"/>